<dbReference type="PANTHER" id="PTHR38767">
    <property type="entry name" value="DNA POLYMERASE III SUBUNIT CHI"/>
    <property type="match status" value="1"/>
</dbReference>
<evidence type="ECO:0000313" key="1">
    <source>
        <dbReference type="EMBL" id="MBE9398698.1"/>
    </source>
</evidence>
<dbReference type="Gene3D" id="3.40.50.10110">
    <property type="entry name" value="DNA polymerase III subunit chi"/>
    <property type="match status" value="1"/>
</dbReference>
<dbReference type="GO" id="GO:0003887">
    <property type="term" value="F:DNA-directed DNA polymerase activity"/>
    <property type="evidence" value="ECO:0007669"/>
    <property type="project" value="InterPro"/>
</dbReference>
<comment type="caution">
    <text evidence="1">The sequence shown here is derived from an EMBL/GenBank/DDBJ whole genome shotgun (WGS) entry which is preliminary data.</text>
</comment>
<dbReference type="InterPro" id="IPR007459">
    <property type="entry name" value="DNA_pol3_chi"/>
</dbReference>
<dbReference type="GO" id="GO:0006260">
    <property type="term" value="P:DNA replication"/>
    <property type="evidence" value="ECO:0007669"/>
    <property type="project" value="InterPro"/>
</dbReference>
<dbReference type="GO" id="GO:0003677">
    <property type="term" value="F:DNA binding"/>
    <property type="evidence" value="ECO:0007669"/>
    <property type="project" value="InterPro"/>
</dbReference>
<dbReference type="Pfam" id="PF04364">
    <property type="entry name" value="DNA_pol3_chi"/>
    <property type="match status" value="1"/>
</dbReference>
<dbReference type="RefSeq" id="WP_193954392.1">
    <property type="nucleotide sequence ID" value="NZ_JADEYS010000017.1"/>
</dbReference>
<gene>
    <name evidence="1" type="ORF">IOQ59_15675</name>
</gene>
<dbReference type="EMBL" id="JADEYS010000017">
    <property type="protein sequence ID" value="MBE9398698.1"/>
    <property type="molecule type" value="Genomic_DNA"/>
</dbReference>
<dbReference type="AlphaFoldDB" id="A0A8J7FM01"/>
<accession>A0A8J7FM01</accession>
<dbReference type="InterPro" id="IPR036768">
    <property type="entry name" value="PolIII_chi_sf"/>
</dbReference>
<evidence type="ECO:0000313" key="2">
    <source>
        <dbReference type="Proteomes" id="UP000640333"/>
    </source>
</evidence>
<name>A0A8J7FM01_9GAMM</name>
<sequence>MSEADFYVLPASDPEARSLFLCRLCEKVMGAGKPLHIHCGSEEEARHLDQLLWEHKPEAFLPHTLIGSESTAPITLGWDDQRPEHQQVFVNMALDLPEDALKYARILEVVVQVPDVLQATRKNYRLYQDNNITVRMNDMRR</sequence>
<protein>
    <submittedName>
        <fullName evidence="1">DNA polymerase III subunit chi</fullName>
    </submittedName>
</protein>
<organism evidence="1 2">
    <name type="scientific">Pontibacterium sinense</name>
    <dbReference type="NCBI Taxonomy" id="2781979"/>
    <lineage>
        <taxon>Bacteria</taxon>
        <taxon>Pseudomonadati</taxon>
        <taxon>Pseudomonadota</taxon>
        <taxon>Gammaproteobacteria</taxon>
        <taxon>Oceanospirillales</taxon>
        <taxon>Oceanospirillaceae</taxon>
        <taxon>Pontibacterium</taxon>
    </lineage>
</organism>
<proteinExistence type="predicted"/>
<dbReference type="GO" id="GO:0032298">
    <property type="term" value="P:positive regulation of DNA-templated DNA replication initiation"/>
    <property type="evidence" value="ECO:0007669"/>
    <property type="project" value="TreeGrafter"/>
</dbReference>
<reference evidence="1" key="1">
    <citation type="submission" date="2020-10" db="EMBL/GenBank/DDBJ databases">
        <title>Bacterium isolated from coastal waters sediment.</title>
        <authorList>
            <person name="Chen R.-J."/>
            <person name="Lu D.-C."/>
            <person name="Zhu K.-L."/>
            <person name="Du Z.-J."/>
        </authorList>
    </citation>
    <scope>NUCLEOTIDE SEQUENCE</scope>
    <source>
        <strain evidence="1">N1Y112</strain>
    </source>
</reference>
<dbReference type="SUPFAM" id="SSF102400">
    <property type="entry name" value="DNA polymerase III chi subunit"/>
    <property type="match status" value="1"/>
</dbReference>
<keyword evidence="2" id="KW-1185">Reference proteome</keyword>
<dbReference type="PANTHER" id="PTHR38767:SF1">
    <property type="entry name" value="DNA POLYMERASE III SUBUNIT CHI"/>
    <property type="match status" value="1"/>
</dbReference>
<dbReference type="Proteomes" id="UP000640333">
    <property type="component" value="Unassembled WGS sequence"/>
</dbReference>